<evidence type="ECO:0000256" key="5">
    <source>
        <dbReference type="HAMAP-Rule" id="MF_01185"/>
    </source>
</evidence>
<dbReference type="GO" id="GO:0005737">
    <property type="term" value="C:cytoplasm"/>
    <property type="evidence" value="ECO:0007669"/>
    <property type="project" value="UniProtKB-SubCell"/>
</dbReference>
<evidence type="ECO:0000256" key="4">
    <source>
        <dbReference type="ARBA" id="ARBA00023186"/>
    </source>
</evidence>
<dbReference type="EMBL" id="CP003344">
    <property type="protein sequence ID" value="AGA70318.1"/>
    <property type="molecule type" value="Genomic_DNA"/>
</dbReference>
<evidence type="ECO:0000313" key="7">
    <source>
        <dbReference type="Proteomes" id="UP000010797"/>
    </source>
</evidence>
<comment type="subunit">
    <text evidence="5">Interacts with translational regulator CsrA and flagellin(s).</text>
</comment>
<proteinExistence type="inferred from homology"/>
<dbReference type="AlphaFoldDB" id="L0FBJ1"/>
<organism evidence="6 7">
    <name type="scientific">Desulfitobacterium dichloroeliminans (strain LMG P-21439 / DCA1)</name>
    <dbReference type="NCBI Taxonomy" id="871963"/>
    <lineage>
        <taxon>Bacteria</taxon>
        <taxon>Bacillati</taxon>
        <taxon>Bacillota</taxon>
        <taxon>Clostridia</taxon>
        <taxon>Eubacteriales</taxon>
        <taxon>Desulfitobacteriaceae</taxon>
        <taxon>Desulfitobacterium</taxon>
    </lineage>
</organism>
<comment type="subcellular location">
    <subcellularLocation>
        <location evidence="5">Cytoplasm</location>
    </subcellularLocation>
</comment>
<keyword evidence="4 5" id="KW-0143">Chaperone</keyword>
<keyword evidence="2 5" id="KW-1005">Bacterial flagellum biogenesis</keyword>
<dbReference type="PANTHER" id="PTHR39190:SF1">
    <property type="entry name" value="FLAGELLAR ASSEMBLY FACTOR FLIW"/>
    <property type="match status" value="1"/>
</dbReference>
<gene>
    <name evidence="5" type="primary">fliW</name>
    <name evidence="6" type="ordered locus">Desdi_2906</name>
</gene>
<evidence type="ECO:0000313" key="6">
    <source>
        <dbReference type="EMBL" id="AGA70318.1"/>
    </source>
</evidence>
<dbReference type="NCBIfam" id="NF009793">
    <property type="entry name" value="PRK13285.1-1"/>
    <property type="match status" value="1"/>
</dbReference>
<protein>
    <recommendedName>
        <fullName evidence="5">Flagellar assembly factor FliW</fullName>
    </recommendedName>
</protein>
<dbReference type="Gene3D" id="2.30.290.10">
    <property type="entry name" value="BH3618-like"/>
    <property type="match status" value="1"/>
</dbReference>
<evidence type="ECO:0000256" key="2">
    <source>
        <dbReference type="ARBA" id="ARBA00022795"/>
    </source>
</evidence>
<keyword evidence="7" id="KW-1185">Reference proteome</keyword>
<dbReference type="STRING" id="871963.Desdi_2906"/>
<evidence type="ECO:0000256" key="1">
    <source>
        <dbReference type="ARBA" id="ARBA00022490"/>
    </source>
</evidence>
<keyword evidence="3 5" id="KW-0810">Translation regulation</keyword>
<dbReference type="GO" id="GO:0044780">
    <property type="term" value="P:bacterial-type flagellum assembly"/>
    <property type="evidence" value="ECO:0007669"/>
    <property type="project" value="UniProtKB-UniRule"/>
</dbReference>
<dbReference type="InterPro" id="IPR003775">
    <property type="entry name" value="Flagellar_assembly_factor_FliW"/>
</dbReference>
<comment type="function">
    <text evidence="5">Acts as an anti-CsrA protein, binds CsrA and prevents it from repressing translation of its target genes, one of which is flagellin. Binds to flagellin and participates in the assembly of the flagellum.</text>
</comment>
<dbReference type="Pfam" id="PF02623">
    <property type="entry name" value="FliW"/>
    <property type="match status" value="1"/>
</dbReference>
<name>L0FBJ1_DESDL</name>
<dbReference type="GO" id="GO:0006417">
    <property type="term" value="P:regulation of translation"/>
    <property type="evidence" value="ECO:0007669"/>
    <property type="project" value="UniProtKB-KW"/>
</dbReference>
<dbReference type="RefSeq" id="WP_015263279.1">
    <property type="nucleotide sequence ID" value="NC_019903.1"/>
</dbReference>
<dbReference type="HOGENOM" id="CLU_112356_0_2_9"/>
<comment type="similarity">
    <text evidence="5">Belongs to the FliW family.</text>
</comment>
<dbReference type="SUPFAM" id="SSF141457">
    <property type="entry name" value="BH3618-like"/>
    <property type="match status" value="1"/>
</dbReference>
<dbReference type="eggNOG" id="COG1699">
    <property type="taxonomic scope" value="Bacteria"/>
</dbReference>
<dbReference type="KEGG" id="ddl:Desdi_2906"/>
<dbReference type="InterPro" id="IPR024046">
    <property type="entry name" value="Flagellar_assmbl_FliW_dom_sf"/>
</dbReference>
<evidence type="ECO:0000256" key="3">
    <source>
        <dbReference type="ARBA" id="ARBA00022845"/>
    </source>
</evidence>
<accession>L0FBJ1</accession>
<reference evidence="7" key="1">
    <citation type="submission" date="2012-02" db="EMBL/GenBank/DDBJ databases">
        <title>Complete sequence of Desulfitobacterium dichloroeliminans LMG P-21439.</title>
        <authorList>
            <person name="Lucas S."/>
            <person name="Han J."/>
            <person name="Lapidus A."/>
            <person name="Cheng J.-F."/>
            <person name="Goodwin L."/>
            <person name="Pitluck S."/>
            <person name="Peters L."/>
            <person name="Ovchinnikova G."/>
            <person name="Teshima H."/>
            <person name="Detter J.C."/>
            <person name="Han C."/>
            <person name="Tapia R."/>
            <person name="Land M."/>
            <person name="Hauser L."/>
            <person name="Kyrpides N."/>
            <person name="Ivanova N."/>
            <person name="Pagani I."/>
            <person name="Kruse T."/>
            <person name="de Vos W.M."/>
            <person name="Boon N."/>
            <person name="Smidt H."/>
            <person name="Woyke T."/>
        </authorList>
    </citation>
    <scope>NUCLEOTIDE SEQUENCE [LARGE SCALE GENOMIC DNA]</scope>
    <source>
        <strain evidence="7">LMG P-21439 / DCA1</strain>
    </source>
</reference>
<dbReference type="Proteomes" id="UP000010797">
    <property type="component" value="Chromosome"/>
</dbReference>
<sequence>MIIQSTRFGELEVIEEQIISFPHGIPGFLDEKAFVHLPHTEDSPFYFLQSITEPNLSFLLVDPFAFLSDYEFNLEDELADELRIASTSAIQVFLVATVKEKVADMTVNLQAPLVINKNQRLGIQLILDNPKYSIRHRLFENATTTGSSEGGR</sequence>
<dbReference type="HAMAP" id="MF_01185">
    <property type="entry name" value="FliW"/>
    <property type="match status" value="1"/>
</dbReference>
<dbReference type="PANTHER" id="PTHR39190">
    <property type="entry name" value="FLAGELLAR ASSEMBLY FACTOR FLIW"/>
    <property type="match status" value="1"/>
</dbReference>
<dbReference type="OrthoDB" id="9801235at2"/>
<keyword evidence="1 5" id="KW-0963">Cytoplasm</keyword>